<organism evidence="2">
    <name type="scientific">Glycine soja</name>
    <name type="common">Wild soybean</name>
    <dbReference type="NCBI Taxonomy" id="3848"/>
    <lineage>
        <taxon>Eukaryota</taxon>
        <taxon>Viridiplantae</taxon>
        <taxon>Streptophyta</taxon>
        <taxon>Embryophyta</taxon>
        <taxon>Tracheophyta</taxon>
        <taxon>Spermatophyta</taxon>
        <taxon>Magnoliopsida</taxon>
        <taxon>eudicotyledons</taxon>
        <taxon>Gunneridae</taxon>
        <taxon>Pentapetalae</taxon>
        <taxon>rosids</taxon>
        <taxon>fabids</taxon>
        <taxon>Fabales</taxon>
        <taxon>Fabaceae</taxon>
        <taxon>Papilionoideae</taxon>
        <taxon>50 kb inversion clade</taxon>
        <taxon>NPAAA clade</taxon>
        <taxon>indigoferoid/millettioid clade</taxon>
        <taxon>Phaseoleae</taxon>
        <taxon>Glycine</taxon>
        <taxon>Glycine subgen. Soja</taxon>
    </lineage>
</organism>
<evidence type="ECO:0000259" key="1">
    <source>
        <dbReference type="Pfam" id="PF22936"/>
    </source>
</evidence>
<dbReference type="Pfam" id="PF22936">
    <property type="entry name" value="Pol_BBD"/>
    <property type="match status" value="1"/>
</dbReference>
<feature type="non-terminal residue" evidence="2">
    <location>
        <position position="1"/>
    </location>
</feature>
<evidence type="ECO:0000313" key="2">
    <source>
        <dbReference type="EMBL" id="KHN27834.1"/>
    </source>
</evidence>
<protein>
    <recommendedName>
        <fullName evidence="1">Retrovirus-related Pol polyprotein from transposon TNT 1-94-like beta-barrel domain-containing protein</fullName>
    </recommendedName>
</protein>
<reference evidence="2" key="1">
    <citation type="submission" date="2014-07" db="EMBL/GenBank/DDBJ databases">
        <title>Identification of a novel salt tolerance gene in wild soybean by whole-genome sequencing.</title>
        <authorList>
            <person name="Lam H.-M."/>
            <person name="Qi X."/>
            <person name="Li M.-W."/>
            <person name="Liu X."/>
            <person name="Xie M."/>
            <person name="Ni M."/>
            <person name="Xu X."/>
        </authorList>
    </citation>
    <scope>NUCLEOTIDE SEQUENCE [LARGE SCALE GENOMIC DNA]</scope>
    <source>
        <tissue evidence="2">Root</tissue>
    </source>
</reference>
<dbReference type="InterPro" id="IPR054722">
    <property type="entry name" value="PolX-like_BBD"/>
</dbReference>
<dbReference type="Proteomes" id="UP000053555">
    <property type="component" value="Unassembled WGS sequence"/>
</dbReference>
<feature type="domain" description="Retrovirus-related Pol polyprotein from transposon TNT 1-94-like beta-barrel" evidence="1">
    <location>
        <begin position="96"/>
        <end position="176"/>
    </location>
</feature>
<dbReference type="AlphaFoldDB" id="A0A0B2R6P9"/>
<proteinExistence type="predicted"/>
<dbReference type="EMBL" id="KN653027">
    <property type="protein sequence ID" value="KHN27834.1"/>
    <property type="molecule type" value="Genomic_DNA"/>
</dbReference>
<name>A0A0B2R6P9_GLYSO</name>
<feature type="non-terminal residue" evidence="2">
    <location>
        <position position="201"/>
    </location>
</feature>
<sequence length="201" mass="23150">ITNQMNAYGDKQSDLGIIDKVLRILTPRFDHIVVEIEQGQNLEEMKIEELQGNEYRNKWVPRNAYEAQLAQDEDSDFDNVLLMATTNSEEDNVNLWYLDTGCSNHMTGHREWFVNIDDKVKSTIKFIDNSSVTAKGIGKVMIQRKDGQQSFINDVLYAPNMKNNLLSLGHLLEKGYSMQMDDSQMKIFDSKRRLILKASLL</sequence>
<accession>A0A0B2R6P9</accession>
<gene>
    <name evidence="2" type="ORF">glysoja_032982</name>
</gene>